<dbReference type="GO" id="GO:0016787">
    <property type="term" value="F:hydrolase activity"/>
    <property type="evidence" value="ECO:0007669"/>
    <property type="project" value="UniProtKB-KW"/>
</dbReference>
<feature type="domain" description="Alpha/beta hydrolase fold-3" evidence="3">
    <location>
        <begin position="77"/>
        <end position="274"/>
    </location>
</feature>
<dbReference type="Pfam" id="PF07859">
    <property type="entry name" value="Abhydrolase_3"/>
    <property type="match status" value="1"/>
</dbReference>
<evidence type="ECO:0000256" key="2">
    <source>
        <dbReference type="ARBA" id="ARBA00022801"/>
    </source>
</evidence>
<evidence type="ECO:0000256" key="1">
    <source>
        <dbReference type="ARBA" id="ARBA00010515"/>
    </source>
</evidence>
<evidence type="ECO:0000313" key="5">
    <source>
        <dbReference type="Proteomes" id="UP001064087"/>
    </source>
</evidence>
<sequence>MSRRLGILRPYLRLTEKRHLARAQDPVKLRHSFELKAKIFFRAVAGTQFRYLNVGSGDAALSGVEVTPKVQRDGPVILYFHGGGYVFGSPDTHKAMLARLSSLTGLRAVLPRYRLAPEHPFPAAPEDALSAYRAVMDHPGGVIIGGDSAGGGLVLSLLARIIALGLPLPLGCFAFSPLTDVTFSGDSIRDNARAEIILPADRVGDMAGMYLGDHPADDPIASPLFAGFLGAPPIWLAVADTEILLDDSRRMAEHLMGQGVDVTCLVEGDLPHVWPLFQTILPEARQTLAELAGWITSLSRL</sequence>
<dbReference type="RefSeq" id="WP_263049089.1">
    <property type="nucleotide sequence ID" value="NZ_CP106738.1"/>
</dbReference>
<dbReference type="InterPro" id="IPR002168">
    <property type="entry name" value="Lipase_GDXG_HIS_AS"/>
</dbReference>
<organism evidence="4 5">
    <name type="scientific">Roseovarius pelagicus</name>
    <dbReference type="NCBI Taxonomy" id="2980108"/>
    <lineage>
        <taxon>Bacteria</taxon>
        <taxon>Pseudomonadati</taxon>
        <taxon>Pseudomonadota</taxon>
        <taxon>Alphaproteobacteria</taxon>
        <taxon>Rhodobacterales</taxon>
        <taxon>Roseobacteraceae</taxon>
        <taxon>Roseovarius</taxon>
    </lineage>
</organism>
<dbReference type="PROSITE" id="PS01173">
    <property type="entry name" value="LIPASE_GDXG_HIS"/>
    <property type="match status" value="1"/>
</dbReference>
<proteinExistence type="inferred from homology"/>
<keyword evidence="5" id="KW-1185">Reference proteome</keyword>
<dbReference type="InterPro" id="IPR050300">
    <property type="entry name" value="GDXG_lipolytic_enzyme"/>
</dbReference>
<dbReference type="InterPro" id="IPR029058">
    <property type="entry name" value="AB_hydrolase_fold"/>
</dbReference>
<dbReference type="EMBL" id="CP106738">
    <property type="protein sequence ID" value="UXX85052.1"/>
    <property type="molecule type" value="Genomic_DNA"/>
</dbReference>
<accession>A0ABY6DFW3</accession>
<dbReference type="PANTHER" id="PTHR48081">
    <property type="entry name" value="AB HYDROLASE SUPERFAMILY PROTEIN C4A8.06C"/>
    <property type="match status" value="1"/>
</dbReference>
<protein>
    <submittedName>
        <fullName evidence="4">Alpha/beta hydrolase</fullName>
    </submittedName>
</protein>
<dbReference type="Gene3D" id="3.40.50.1820">
    <property type="entry name" value="alpha/beta hydrolase"/>
    <property type="match status" value="1"/>
</dbReference>
<comment type="similarity">
    <text evidence="1">Belongs to the 'GDXG' lipolytic enzyme family.</text>
</comment>
<evidence type="ECO:0000259" key="3">
    <source>
        <dbReference type="Pfam" id="PF07859"/>
    </source>
</evidence>
<gene>
    <name evidence="4" type="ORF">N7U68_10595</name>
</gene>
<evidence type="ECO:0000313" key="4">
    <source>
        <dbReference type="EMBL" id="UXX85052.1"/>
    </source>
</evidence>
<dbReference type="InterPro" id="IPR013094">
    <property type="entry name" value="AB_hydrolase_3"/>
</dbReference>
<dbReference type="Proteomes" id="UP001064087">
    <property type="component" value="Chromosome"/>
</dbReference>
<dbReference type="PANTHER" id="PTHR48081:SF8">
    <property type="entry name" value="ALPHA_BETA HYDROLASE FOLD-3 DOMAIN-CONTAINING PROTEIN-RELATED"/>
    <property type="match status" value="1"/>
</dbReference>
<keyword evidence="2 4" id="KW-0378">Hydrolase</keyword>
<dbReference type="SUPFAM" id="SSF53474">
    <property type="entry name" value="alpha/beta-Hydrolases"/>
    <property type="match status" value="1"/>
</dbReference>
<reference evidence="4" key="1">
    <citation type="submission" date="2022-10" db="EMBL/GenBank/DDBJ databases">
        <title>Roseovarius pelagicus sp. nov., isolated from Arctic seawater.</title>
        <authorList>
            <person name="Hong Y.W."/>
            <person name="Hwang C.Y."/>
        </authorList>
    </citation>
    <scope>NUCLEOTIDE SEQUENCE</scope>
    <source>
        <strain evidence="4">HL-MP18</strain>
    </source>
</reference>
<name>A0ABY6DFW3_9RHOB</name>